<sequence>MTGALTSDLRARAERLLADFPYYAEHVLKIRSKAGGLVPLDLNRAQRIVHARLEAQRHETGRVRALVLKARQPGVSTYVEGRLFWQVTKRPGIQAFILTHAQQATDNLFGMAERFHQNLPEPLVLTTERANAKELRFEGLDSGIMVSTAGAKGAGRAQTIHLFHGSEVGHWQDASSHMAGVMQAVPDAPGTEIILESTANGIGGLFYDMCKAAERGGGDYILIFVPWFWADEYRTEPPEGWTAPGKFAAYGLAHDLTPAQVHWAWRKNGELAQACNASPDEICWLFRQEYPAT</sequence>
<dbReference type="AlphaFoldDB" id="A0A0F9B394"/>
<comment type="caution">
    <text evidence="1">The sequence shown here is derived from an EMBL/GenBank/DDBJ whole genome shotgun (WGS) entry which is preliminary data.</text>
</comment>
<gene>
    <name evidence="1" type="ORF">LCGC14_2498630</name>
</gene>
<proteinExistence type="predicted"/>
<reference evidence="1" key="1">
    <citation type="journal article" date="2015" name="Nature">
        <title>Complex archaea that bridge the gap between prokaryotes and eukaryotes.</title>
        <authorList>
            <person name="Spang A."/>
            <person name="Saw J.H."/>
            <person name="Jorgensen S.L."/>
            <person name="Zaremba-Niedzwiedzka K."/>
            <person name="Martijn J."/>
            <person name="Lind A.E."/>
            <person name="van Eijk R."/>
            <person name="Schleper C."/>
            <person name="Guy L."/>
            <person name="Ettema T.J."/>
        </authorList>
    </citation>
    <scope>NUCLEOTIDE SEQUENCE</scope>
</reference>
<evidence type="ECO:0000313" key="1">
    <source>
        <dbReference type="EMBL" id="KKL16135.1"/>
    </source>
</evidence>
<dbReference type="EMBL" id="LAZR01039787">
    <property type="protein sequence ID" value="KKL16135.1"/>
    <property type="molecule type" value="Genomic_DNA"/>
</dbReference>
<protein>
    <recommendedName>
        <fullName evidence="2">Terminase large subunit gp17-like C-terminal domain-containing protein</fullName>
    </recommendedName>
</protein>
<dbReference type="InterPro" id="IPR027417">
    <property type="entry name" value="P-loop_NTPase"/>
</dbReference>
<name>A0A0F9B394_9ZZZZ</name>
<accession>A0A0F9B394</accession>
<organism evidence="1">
    <name type="scientific">marine sediment metagenome</name>
    <dbReference type="NCBI Taxonomy" id="412755"/>
    <lineage>
        <taxon>unclassified sequences</taxon>
        <taxon>metagenomes</taxon>
        <taxon>ecological metagenomes</taxon>
    </lineage>
</organism>
<evidence type="ECO:0008006" key="2">
    <source>
        <dbReference type="Google" id="ProtNLM"/>
    </source>
</evidence>
<feature type="non-terminal residue" evidence="1">
    <location>
        <position position="293"/>
    </location>
</feature>
<dbReference type="Gene3D" id="3.40.50.300">
    <property type="entry name" value="P-loop containing nucleotide triphosphate hydrolases"/>
    <property type="match status" value="1"/>
</dbReference>